<evidence type="ECO:0000313" key="1">
    <source>
        <dbReference type="EMBL" id="TCL03317.1"/>
    </source>
</evidence>
<evidence type="ECO:0000313" key="2">
    <source>
        <dbReference type="Proteomes" id="UP000294555"/>
    </source>
</evidence>
<accession>A0A4R1N9G2</accession>
<gene>
    <name evidence="1" type="ORF">EZJ58_1379</name>
</gene>
<dbReference type="Proteomes" id="UP000294555">
    <property type="component" value="Unassembled WGS sequence"/>
</dbReference>
<keyword evidence="2" id="KW-1185">Reference proteome</keyword>
<dbReference type="AlphaFoldDB" id="A0A4R1N9G2"/>
<dbReference type="EMBL" id="SJOI01000001">
    <property type="protein sequence ID" value="TCL03317.1"/>
    <property type="molecule type" value="Genomic_DNA"/>
</dbReference>
<organism evidence="1 2">
    <name type="scientific">Sodalis ligni</name>
    <dbReference type="NCBI Taxonomy" id="2697027"/>
    <lineage>
        <taxon>Bacteria</taxon>
        <taxon>Pseudomonadati</taxon>
        <taxon>Pseudomonadota</taxon>
        <taxon>Gammaproteobacteria</taxon>
        <taxon>Enterobacterales</taxon>
        <taxon>Bruguierivoracaceae</taxon>
        <taxon>Sodalis</taxon>
    </lineage>
</organism>
<sequence length="44" mass="4731">MRDTLLTGYATDVMAAGVARMNRPQASDMPAFLPAAPGFSDMER</sequence>
<name>A0A4R1N9G2_9GAMM</name>
<comment type="caution">
    <text evidence="1">The sequence shown here is derived from an EMBL/GenBank/DDBJ whole genome shotgun (WGS) entry which is preliminary data.</text>
</comment>
<proteinExistence type="predicted"/>
<reference evidence="1 2" key="1">
    <citation type="submission" date="2019-02" db="EMBL/GenBank/DDBJ databases">
        <title>Investigation of anaerobic lignin degradation for improved lignocellulosic biofuels.</title>
        <authorList>
            <person name="Deangelis K."/>
        </authorList>
    </citation>
    <scope>NUCLEOTIDE SEQUENCE [LARGE SCALE GENOMIC DNA]</scope>
    <source>
        <strain evidence="1 2">159R</strain>
    </source>
</reference>
<protein>
    <submittedName>
        <fullName evidence="1">Uncharacterized protein</fullName>
    </submittedName>
</protein>